<dbReference type="EMBL" id="RKRK01000002">
    <property type="protein sequence ID" value="RPF57764.1"/>
    <property type="molecule type" value="Genomic_DNA"/>
</dbReference>
<protein>
    <submittedName>
        <fullName evidence="2">Uncharacterized protein</fullName>
    </submittedName>
</protein>
<dbReference type="AlphaFoldDB" id="A0A3N5BIW3"/>
<name>A0A3N5BIW3_9BACL</name>
<gene>
    <name evidence="2" type="ORF">EDD62_0398</name>
</gene>
<keyword evidence="3" id="KW-1185">Reference proteome</keyword>
<feature type="transmembrane region" description="Helical" evidence="1">
    <location>
        <begin position="85"/>
        <end position="105"/>
    </location>
</feature>
<keyword evidence="1" id="KW-0812">Transmembrane</keyword>
<evidence type="ECO:0000313" key="3">
    <source>
        <dbReference type="Proteomes" id="UP000277108"/>
    </source>
</evidence>
<evidence type="ECO:0000256" key="1">
    <source>
        <dbReference type="SAM" id="Phobius"/>
    </source>
</evidence>
<reference evidence="2 3" key="1">
    <citation type="submission" date="2018-11" db="EMBL/GenBank/DDBJ databases">
        <title>Genomic Encyclopedia of Type Strains, Phase IV (KMG-IV): sequencing the most valuable type-strain genomes for metagenomic binning, comparative biology and taxonomic classification.</title>
        <authorList>
            <person name="Goeker M."/>
        </authorList>
    </citation>
    <scope>NUCLEOTIDE SEQUENCE [LARGE SCALE GENOMIC DNA]</scope>
    <source>
        <strain evidence="2 3">DSM 29158</strain>
    </source>
</reference>
<proteinExistence type="predicted"/>
<accession>A0A3N5BIW3</accession>
<sequence>MLKIVIALASSIIIISFYSFFNIRISIESTLQGVNSLIVLQSIILGIYSVSLSIIAALHDTTLIKKLLRPNSVSRNEIQNINNSAFLTIIISLSSLIIFLFFFEIIIKYRILVLLFQFIIPFCIMLSLLYIYDFFKIINAVLFKYSDHE</sequence>
<dbReference type="Proteomes" id="UP000277108">
    <property type="component" value="Unassembled WGS sequence"/>
</dbReference>
<dbReference type="RefSeq" id="WP_123807326.1">
    <property type="nucleotide sequence ID" value="NZ_RKRK01000002.1"/>
</dbReference>
<comment type="caution">
    <text evidence="2">The sequence shown here is derived from an EMBL/GenBank/DDBJ whole genome shotgun (WGS) entry which is preliminary data.</text>
</comment>
<keyword evidence="1" id="KW-0472">Membrane</keyword>
<feature type="transmembrane region" description="Helical" evidence="1">
    <location>
        <begin position="112"/>
        <end position="132"/>
    </location>
</feature>
<evidence type="ECO:0000313" key="2">
    <source>
        <dbReference type="EMBL" id="RPF57764.1"/>
    </source>
</evidence>
<feature type="transmembrane region" description="Helical" evidence="1">
    <location>
        <begin position="6"/>
        <end position="25"/>
    </location>
</feature>
<organism evidence="2 3">
    <name type="scientific">Abyssicoccus albus</name>
    <dbReference type="NCBI Taxonomy" id="1817405"/>
    <lineage>
        <taxon>Bacteria</taxon>
        <taxon>Bacillati</taxon>
        <taxon>Bacillota</taxon>
        <taxon>Bacilli</taxon>
        <taxon>Bacillales</taxon>
        <taxon>Abyssicoccaceae</taxon>
    </lineage>
</organism>
<feature type="transmembrane region" description="Helical" evidence="1">
    <location>
        <begin position="37"/>
        <end position="58"/>
    </location>
</feature>
<keyword evidence="1" id="KW-1133">Transmembrane helix</keyword>